<organism evidence="2 3">
    <name type="scientific">Actinomadura rudentiformis</name>
    <dbReference type="NCBI Taxonomy" id="359158"/>
    <lineage>
        <taxon>Bacteria</taxon>
        <taxon>Bacillati</taxon>
        <taxon>Actinomycetota</taxon>
        <taxon>Actinomycetes</taxon>
        <taxon>Streptosporangiales</taxon>
        <taxon>Thermomonosporaceae</taxon>
        <taxon>Actinomadura</taxon>
    </lineage>
</organism>
<gene>
    <name evidence="2" type="ORF">F8566_00570</name>
</gene>
<feature type="region of interest" description="Disordered" evidence="1">
    <location>
        <begin position="93"/>
        <end position="128"/>
    </location>
</feature>
<dbReference type="EMBL" id="WBMT01000001">
    <property type="protein sequence ID" value="KAB2352743.1"/>
    <property type="molecule type" value="Genomic_DNA"/>
</dbReference>
<proteinExistence type="predicted"/>
<evidence type="ECO:0000256" key="1">
    <source>
        <dbReference type="SAM" id="MobiDB-lite"/>
    </source>
</evidence>
<comment type="caution">
    <text evidence="2">The sequence shown here is derived from an EMBL/GenBank/DDBJ whole genome shotgun (WGS) entry which is preliminary data.</text>
</comment>
<accession>A0A6H9ZB70</accession>
<evidence type="ECO:0000313" key="2">
    <source>
        <dbReference type="EMBL" id="KAB2352743.1"/>
    </source>
</evidence>
<dbReference type="AlphaFoldDB" id="A0A6H9ZB70"/>
<dbReference type="Gene3D" id="1.20.1260.10">
    <property type="match status" value="1"/>
</dbReference>
<name>A0A6H9ZB70_9ACTN</name>
<keyword evidence="3" id="KW-1185">Reference proteome</keyword>
<sequence>MGRFRACGLRAHSDADPASGRAVLLGILVGADIARRCGGGSGGRRCHVVPARPAPCTLTERPDRTRVQAEVRSLADSIVNGQRAEIEAMQQMLRDSGAPRASSAPHGERPDRAAVAGAIPTTFLSSRP</sequence>
<evidence type="ECO:0000313" key="3">
    <source>
        <dbReference type="Proteomes" id="UP000468735"/>
    </source>
</evidence>
<protein>
    <submittedName>
        <fullName evidence="2">DUF305 domain-containing protein</fullName>
    </submittedName>
</protein>
<dbReference type="InterPro" id="IPR012347">
    <property type="entry name" value="Ferritin-like"/>
</dbReference>
<reference evidence="2 3" key="1">
    <citation type="submission" date="2019-09" db="EMBL/GenBank/DDBJ databases">
        <title>Actinomadura physcomitrii sp. nov., a novel actinomycete isolated from moss [Physcomitrium sphaericum (Ludw) Fuernr].</title>
        <authorList>
            <person name="Zhuang X."/>
            <person name="Liu C."/>
        </authorList>
    </citation>
    <scope>NUCLEOTIDE SEQUENCE [LARGE SCALE GENOMIC DNA]</scope>
    <source>
        <strain evidence="2 3">HMC1</strain>
    </source>
</reference>
<dbReference type="Proteomes" id="UP000468735">
    <property type="component" value="Unassembled WGS sequence"/>
</dbReference>